<dbReference type="InterPro" id="IPR036364">
    <property type="entry name" value="SEA_dom_sf"/>
</dbReference>
<feature type="disulfide bond" evidence="14">
    <location>
        <begin position="481"/>
        <end position="499"/>
    </location>
</feature>
<keyword evidence="8" id="KW-0735">Signal-anchor</keyword>
<organism evidence="19 20">
    <name type="scientific">Albula glossodonta</name>
    <name type="common">roundjaw bonefish</name>
    <dbReference type="NCBI Taxonomy" id="121402"/>
    <lineage>
        <taxon>Eukaryota</taxon>
        <taxon>Metazoa</taxon>
        <taxon>Chordata</taxon>
        <taxon>Craniata</taxon>
        <taxon>Vertebrata</taxon>
        <taxon>Euteleostomi</taxon>
        <taxon>Actinopterygii</taxon>
        <taxon>Neopterygii</taxon>
        <taxon>Teleostei</taxon>
        <taxon>Albuliformes</taxon>
        <taxon>Albulidae</taxon>
        <taxon>Albula</taxon>
    </lineage>
</organism>
<dbReference type="SUPFAM" id="SSF82671">
    <property type="entry name" value="SEA domain"/>
    <property type="match status" value="1"/>
</dbReference>
<dbReference type="GO" id="GO:0004252">
    <property type="term" value="F:serine-type endopeptidase activity"/>
    <property type="evidence" value="ECO:0007669"/>
    <property type="project" value="InterPro"/>
</dbReference>
<comment type="caution">
    <text evidence="19">The sequence shown here is derived from an EMBL/GenBank/DDBJ whole genome shotgun (WGS) entry which is preliminary data.</text>
</comment>
<dbReference type="CDD" id="cd00112">
    <property type="entry name" value="LDLa"/>
    <property type="match status" value="4"/>
</dbReference>
<dbReference type="PROSITE" id="PS50024">
    <property type="entry name" value="SEA"/>
    <property type="match status" value="1"/>
</dbReference>
<dbReference type="FunFam" id="4.10.400.10:FF:000034">
    <property type="entry name" value="Low-density lipoprotein receptor-related protein 2"/>
    <property type="match status" value="1"/>
</dbReference>
<keyword evidence="7" id="KW-0720">Serine protease</keyword>
<dbReference type="InterPro" id="IPR043504">
    <property type="entry name" value="Peptidase_S1_PA_chymotrypsin"/>
</dbReference>
<evidence type="ECO:0000313" key="19">
    <source>
        <dbReference type="EMBL" id="KAG9341771.1"/>
    </source>
</evidence>
<comment type="similarity">
    <text evidence="13">Belongs to the peptidase S1 family. CLIP subfamily.</text>
</comment>
<dbReference type="FunFam" id="4.10.400.10:FF:000065">
    <property type="entry name" value="Transmembrane protease serine 7"/>
    <property type="match status" value="1"/>
</dbReference>
<evidence type="ECO:0000256" key="3">
    <source>
        <dbReference type="ARBA" id="ARBA00022692"/>
    </source>
</evidence>
<dbReference type="GO" id="GO:0006508">
    <property type="term" value="P:proteolysis"/>
    <property type="evidence" value="ECO:0007669"/>
    <property type="project" value="UniProtKB-KW"/>
</dbReference>
<accession>A0A8T2NRN6</accession>
<dbReference type="Gene3D" id="2.60.120.290">
    <property type="entry name" value="Spermadhesin, CUB domain"/>
    <property type="match status" value="2"/>
</dbReference>
<dbReference type="PRINTS" id="PR00261">
    <property type="entry name" value="LDLRECEPTOR"/>
</dbReference>
<keyword evidence="20" id="KW-1185">Reference proteome</keyword>
<evidence type="ECO:0000313" key="20">
    <source>
        <dbReference type="Proteomes" id="UP000824540"/>
    </source>
</evidence>
<dbReference type="CDD" id="cd00041">
    <property type="entry name" value="CUB"/>
    <property type="match status" value="2"/>
</dbReference>
<protein>
    <submittedName>
        <fullName evidence="19">Uncharacterized protein</fullName>
    </submittedName>
</protein>
<feature type="domain" description="Peptidase S1" evidence="18">
    <location>
        <begin position="634"/>
        <end position="820"/>
    </location>
</feature>
<comment type="caution">
    <text evidence="14">Lacks conserved residue(s) required for the propagation of feature annotation.</text>
</comment>
<dbReference type="Pfam" id="PF01390">
    <property type="entry name" value="SEA"/>
    <property type="match status" value="1"/>
</dbReference>
<dbReference type="Gene3D" id="4.10.400.10">
    <property type="entry name" value="Low-density Lipoprotein Receptor"/>
    <property type="match status" value="4"/>
</dbReference>
<dbReference type="PROSITE" id="PS00135">
    <property type="entry name" value="TRYPSIN_SER"/>
    <property type="match status" value="1"/>
</dbReference>
<dbReference type="SUPFAM" id="SSF50494">
    <property type="entry name" value="Trypsin-like serine proteases"/>
    <property type="match status" value="1"/>
</dbReference>
<feature type="disulfide bond" evidence="14">
    <location>
        <begin position="553"/>
        <end position="571"/>
    </location>
</feature>
<keyword evidence="6" id="KW-0378">Hydrolase</keyword>
<dbReference type="FunFam" id="2.40.10.10:FF:000002">
    <property type="entry name" value="Transmembrane protease serine"/>
    <property type="match status" value="1"/>
</dbReference>
<keyword evidence="10 15" id="KW-0472">Membrane</keyword>
<feature type="disulfide bond" evidence="14">
    <location>
        <begin position="607"/>
        <end position="622"/>
    </location>
</feature>
<evidence type="ECO:0000256" key="10">
    <source>
        <dbReference type="ARBA" id="ARBA00023136"/>
    </source>
</evidence>
<dbReference type="SMART" id="SM00042">
    <property type="entry name" value="CUB"/>
    <property type="match status" value="2"/>
</dbReference>
<feature type="disulfide bond" evidence="14">
    <location>
        <begin position="587"/>
        <end position="599"/>
    </location>
</feature>
<keyword evidence="11 14" id="KW-1015">Disulfide bond</keyword>
<dbReference type="AlphaFoldDB" id="A0A8T2NRN6"/>
<dbReference type="OrthoDB" id="6380398at2759"/>
<dbReference type="InterPro" id="IPR023415">
    <property type="entry name" value="LDLR_class-A_CS"/>
</dbReference>
<feature type="domain" description="SEA" evidence="17">
    <location>
        <begin position="90"/>
        <end position="211"/>
    </location>
</feature>
<evidence type="ECO:0000256" key="7">
    <source>
        <dbReference type="ARBA" id="ARBA00022825"/>
    </source>
</evidence>
<sequence length="821" mass="91872">MFYEYRPMSLVSLTLPYSLHQVHNGRHEQVTFLGNREKMPTKRKTGAALAIVLTLLVLAVIAGVLIWYFLFKPNSIVSDDPEPSERRNPAMRVYSGHMELANMAFKPALENPTSREFKDLADDIEEILEVTYKEDPFLSKYYTKSVVSAFSEGVLAYHWTQFDISASDLEVIPQFTEERVIQALRSGVRKAGKRSAQMLTIKDITASETDPRMARNPRAKECFFLLEANDKVQTITSPGFPKQYPPKTRCQWQIRAPEHTAIFVKFPFFHVEDDCSNDFVYIHDSLSPDESQTITKKCGQRPPTNPLEVVSSSNIMLINLISDSEIQRPGFKGEYSVIPITTAKSCGGILKDKSGNFSSPHYPSFYPPALDCKWTIEVPAGMKVRVKFTMFRMKEPGVDIRVCHKDYVEVMGKKYCGERSMLALTSTTNKMEVTFHSDESYTDKGFRALLPLLTTAVEDLSLNESLIQALIRLSCPNQFACDSGICISKDLQCDGWNDCGDMSDERQCSCEKDQFACANGMCKPKYWVCDRVNDCGDGSDEKECSCEENEWKCGDGSCIAQDVVCDSKKDCSDGSDESSCSKPSGLCTDFTFKCKSKNCVNKVNAECDRIKDCADGSDEEGCDCGIRPYKHNRIVGGEDADIGEWPWQVSLHFRTSGHVCGASIISKNWLLTVGWKKIFLTRFPSLPMTPLLGHGLGHTAGRRVYIQRGEREKEGEGEWRVEGRTARVLQKAEVKIINDTVCNVVTEGQVTSRMLCSGFLAGGVDACQGDSGGPLVCREESGKWFQSGIVSWGEGCARRNKPGVYTRVTKLREWIRDTTGV</sequence>
<evidence type="ECO:0000256" key="5">
    <source>
        <dbReference type="ARBA" id="ARBA00022737"/>
    </source>
</evidence>
<dbReference type="CDD" id="cd00190">
    <property type="entry name" value="Tryp_SPc"/>
    <property type="match status" value="1"/>
</dbReference>
<dbReference type="InterPro" id="IPR009003">
    <property type="entry name" value="Peptidase_S1_PA"/>
</dbReference>
<dbReference type="InterPro" id="IPR033116">
    <property type="entry name" value="TRYPSIN_SER"/>
</dbReference>
<feature type="disulfide bond" evidence="14">
    <location>
        <begin position="493"/>
        <end position="508"/>
    </location>
</feature>
<evidence type="ECO:0000259" key="17">
    <source>
        <dbReference type="PROSITE" id="PS50024"/>
    </source>
</evidence>
<evidence type="ECO:0000259" key="16">
    <source>
        <dbReference type="PROSITE" id="PS01180"/>
    </source>
</evidence>
<dbReference type="InterPro" id="IPR001254">
    <property type="entry name" value="Trypsin_dom"/>
</dbReference>
<evidence type="ECO:0000256" key="6">
    <source>
        <dbReference type="ARBA" id="ARBA00022801"/>
    </source>
</evidence>
<keyword evidence="4" id="KW-0732">Signal</keyword>
<dbReference type="PROSITE" id="PS50068">
    <property type="entry name" value="LDLRA_2"/>
    <property type="match status" value="4"/>
</dbReference>
<dbReference type="PANTHER" id="PTHR24252">
    <property type="entry name" value="ACROSIN-RELATED"/>
    <property type="match status" value="1"/>
</dbReference>
<feature type="disulfide bond" evidence="14">
    <location>
        <begin position="546"/>
        <end position="558"/>
    </location>
</feature>
<reference evidence="19" key="1">
    <citation type="thesis" date="2021" institute="BYU ScholarsArchive" country="Provo, UT, USA">
        <title>Applications of and Algorithms for Genome Assembly and Genomic Analyses with an Emphasis on Marine Teleosts.</title>
        <authorList>
            <person name="Pickett B.D."/>
        </authorList>
    </citation>
    <scope>NUCLEOTIDE SEQUENCE</scope>
    <source>
        <strain evidence="19">HI-2016</strain>
    </source>
</reference>
<evidence type="ECO:0000256" key="8">
    <source>
        <dbReference type="ARBA" id="ARBA00022968"/>
    </source>
</evidence>
<feature type="disulfide bond" evidence="14">
    <location>
        <begin position="529"/>
        <end position="544"/>
    </location>
</feature>
<evidence type="ECO:0000256" key="4">
    <source>
        <dbReference type="ARBA" id="ARBA00022729"/>
    </source>
</evidence>
<dbReference type="Pfam" id="PF00057">
    <property type="entry name" value="Ldl_recept_a"/>
    <property type="match status" value="4"/>
</dbReference>
<evidence type="ECO:0000256" key="11">
    <source>
        <dbReference type="ARBA" id="ARBA00023157"/>
    </source>
</evidence>
<proteinExistence type="inferred from homology"/>
<dbReference type="Pfam" id="PF00431">
    <property type="entry name" value="CUB"/>
    <property type="match status" value="2"/>
</dbReference>
<feature type="disulfide bond" evidence="14">
    <location>
        <begin position="565"/>
        <end position="580"/>
    </location>
</feature>
<evidence type="ECO:0000256" key="1">
    <source>
        <dbReference type="ARBA" id="ARBA00004606"/>
    </source>
</evidence>
<dbReference type="SUPFAM" id="SSF49854">
    <property type="entry name" value="Spermadhesin, CUB domain"/>
    <property type="match status" value="2"/>
</dbReference>
<dbReference type="InterPro" id="IPR035914">
    <property type="entry name" value="Sperma_CUB_dom_sf"/>
</dbReference>
<dbReference type="InterPro" id="IPR036055">
    <property type="entry name" value="LDL_receptor-like_sf"/>
</dbReference>
<evidence type="ECO:0000256" key="12">
    <source>
        <dbReference type="ARBA" id="ARBA00023180"/>
    </source>
</evidence>
<dbReference type="InterPro" id="IPR000082">
    <property type="entry name" value="SEA_dom"/>
</dbReference>
<dbReference type="EMBL" id="JAFBMS010000032">
    <property type="protein sequence ID" value="KAG9341771.1"/>
    <property type="molecule type" value="Genomic_DNA"/>
</dbReference>
<feature type="domain" description="CUB" evidence="16">
    <location>
        <begin position="222"/>
        <end position="338"/>
    </location>
</feature>
<dbReference type="Gene3D" id="3.30.70.960">
    <property type="entry name" value="SEA domain"/>
    <property type="match status" value="1"/>
</dbReference>
<keyword evidence="5" id="KW-0677">Repeat</keyword>
<dbReference type="PROSITE" id="PS50240">
    <property type="entry name" value="TRYPSIN_DOM"/>
    <property type="match status" value="1"/>
</dbReference>
<keyword evidence="12" id="KW-0325">Glycoprotein</keyword>
<dbReference type="SMART" id="SM00192">
    <property type="entry name" value="LDLa"/>
    <property type="match status" value="4"/>
</dbReference>
<feature type="transmembrane region" description="Helical" evidence="15">
    <location>
        <begin position="46"/>
        <end position="70"/>
    </location>
</feature>
<comment type="subcellular location">
    <subcellularLocation>
        <location evidence="1">Membrane</location>
        <topology evidence="1">Single-pass type II membrane protein</topology>
    </subcellularLocation>
</comment>
<keyword evidence="9 15" id="KW-1133">Transmembrane helix</keyword>
<evidence type="ECO:0000256" key="15">
    <source>
        <dbReference type="SAM" id="Phobius"/>
    </source>
</evidence>
<dbReference type="PROSITE" id="PS01209">
    <property type="entry name" value="LDLRA_1"/>
    <property type="match status" value="2"/>
</dbReference>
<dbReference type="GO" id="GO:0016020">
    <property type="term" value="C:membrane"/>
    <property type="evidence" value="ECO:0007669"/>
    <property type="project" value="UniProtKB-SubCell"/>
</dbReference>
<name>A0A8T2NRN6_9TELE</name>
<dbReference type="Pfam" id="PF00089">
    <property type="entry name" value="Trypsin"/>
    <property type="match status" value="2"/>
</dbReference>
<evidence type="ECO:0000259" key="18">
    <source>
        <dbReference type="PROSITE" id="PS50240"/>
    </source>
</evidence>
<evidence type="ECO:0000256" key="14">
    <source>
        <dbReference type="PROSITE-ProRule" id="PRU00124"/>
    </source>
</evidence>
<dbReference type="PROSITE" id="PS01180">
    <property type="entry name" value="CUB"/>
    <property type="match status" value="2"/>
</dbReference>
<keyword evidence="3 15" id="KW-0812">Transmembrane</keyword>
<dbReference type="Gene3D" id="2.40.10.10">
    <property type="entry name" value="Trypsin-like serine proteases"/>
    <property type="match status" value="2"/>
</dbReference>
<feature type="disulfide bond" evidence="14">
    <location>
        <begin position="517"/>
        <end position="535"/>
    </location>
</feature>
<feature type="disulfide bond" evidence="14">
    <location>
        <begin position="510"/>
        <end position="522"/>
    </location>
</feature>
<evidence type="ECO:0000256" key="9">
    <source>
        <dbReference type="ARBA" id="ARBA00022989"/>
    </source>
</evidence>
<dbReference type="PANTHER" id="PTHR24252:SF17">
    <property type="entry name" value="SUPPRESSOR OF TUMORIGENICITY 14 PROTEIN HOMOLOG-RELATED"/>
    <property type="match status" value="1"/>
</dbReference>
<dbReference type="Proteomes" id="UP000824540">
    <property type="component" value="Unassembled WGS sequence"/>
</dbReference>
<evidence type="ECO:0000256" key="13">
    <source>
        <dbReference type="ARBA" id="ARBA00024195"/>
    </source>
</evidence>
<gene>
    <name evidence="19" type="ORF">JZ751_018493</name>
</gene>
<dbReference type="FunFam" id="2.60.120.290:FF:000005">
    <property type="entry name" value="Procollagen C-endopeptidase enhancer 1"/>
    <property type="match status" value="1"/>
</dbReference>
<dbReference type="InterPro" id="IPR002172">
    <property type="entry name" value="LDrepeatLR_classA_rpt"/>
</dbReference>
<keyword evidence="2" id="KW-0645">Protease</keyword>
<dbReference type="InterPro" id="IPR000859">
    <property type="entry name" value="CUB_dom"/>
</dbReference>
<feature type="domain" description="CUB" evidence="16">
    <location>
        <begin position="346"/>
        <end position="453"/>
    </location>
</feature>
<dbReference type="SMART" id="SM00020">
    <property type="entry name" value="Tryp_SPc"/>
    <property type="match status" value="1"/>
</dbReference>
<evidence type="ECO:0000256" key="2">
    <source>
        <dbReference type="ARBA" id="ARBA00022670"/>
    </source>
</evidence>
<dbReference type="SUPFAM" id="SSF57424">
    <property type="entry name" value="LDL receptor-like module"/>
    <property type="match status" value="4"/>
</dbReference>
<dbReference type="FunFam" id="2.60.120.290:FF:000003">
    <property type="entry name" value="Neuropilin"/>
    <property type="match status" value="1"/>
</dbReference>